<feature type="transmembrane region" description="Helical" evidence="1">
    <location>
        <begin position="7"/>
        <end position="27"/>
    </location>
</feature>
<protein>
    <recommendedName>
        <fullName evidence="2">DUF1616 domain-containing protein</fullName>
    </recommendedName>
</protein>
<evidence type="ECO:0000313" key="3">
    <source>
        <dbReference type="EMBL" id="AEF97061.1"/>
    </source>
</evidence>
<dbReference type="KEGG" id="mig:Metig_1527"/>
<proteinExistence type="predicted"/>
<evidence type="ECO:0000259" key="2">
    <source>
        <dbReference type="Pfam" id="PF07760"/>
    </source>
</evidence>
<feature type="transmembrane region" description="Helical" evidence="1">
    <location>
        <begin position="33"/>
        <end position="56"/>
    </location>
</feature>
<keyword evidence="1" id="KW-0812">Transmembrane</keyword>
<keyword evidence="1" id="KW-0472">Membrane</keyword>
<dbReference type="STRING" id="880724.Metig_1527"/>
<evidence type="ECO:0000256" key="1">
    <source>
        <dbReference type="SAM" id="Phobius"/>
    </source>
</evidence>
<organism evidence="4">
    <name type="scientific">Methanotorris igneus (strain DSM 5666 / JCM 11834 / Kol 5)</name>
    <dbReference type="NCBI Taxonomy" id="880724"/>
    <lineage>
        <taxon>Archaea</taxon>
        <taxon>Methanobacteriati</taxon>
        <taxon>Methanobacteriota</taxon>
        <taxon>Methanomada group</taxon>
        <taxon>Methanococci</taxon>
        <taxon>Methanococcales</taxon>
        <taxon>Methanocaldococcaceae</taxon>
        <taxon>Methanotorris</taxon>
    </lineage>
</organism>
<feature type="domain" description="DUF1616" evidence="2">
    <location>
        <begin position="14"/>
        <end position="116"/>
    </location>
</feature>
<evidence type="ECO:0000313" key="4">
    <source>
        <dbReference type="Proteomes" id="UP000009227"/>
    </source>
</evidence>
<dbReference type="OrthoDB" id="82282at2157"/>
<dbReference type="Pfam" id="PF07760">
    <property type="entry name" value="DUF1616"/>
    <property type="match status" value="1"/>
</dbReference>
<accession>F6BAX4</accession>
<reference evidence="3 4" key="1">
    <citation type="submission" date="2011-05" db="EMBL/GenBank/DDBJ databases">
        <title>Complete sequence of Methanotorris igneus Kol 5.</title>
        <authorList>
            <consortium name="US DOE Joint Genome Institute"/>
            <person name="Lucas S."/>
            <person name="Han J."/>
            <person name="Lapidus A."/>
            <person name="Cheng J.-F."/>
            <person name="Goodwin L."/>
            <person name="Pitluck S."/>
            <person name="Peters L."/>
            <person name="Mikhailova N."/>
            <person name="Chertkov O."/>
            <person name="Han C."/>
            <person name="Tapia R."/>
            <person name="Land M."/>
            <person name="Hauser L."/>
            <person name="Kyrpides N."/>
            <person name="Ivanova N."/>
            <person name="Pagani I."/>
            <person name="Sieprawska-Lupa M."/>
            <person name="Whitman W."/>
            <person name="Woyke T."/>
        </authorList>
    </citation>
    <scope>NUCLEOTIDE SEQUENCE [LARGE SCALE GENOMIC DNA]</scope>
    <source>
        <strain evidence="4">DSM 5666 / JCM 11834 / Kol 5</strain>
    </source>
</reference>
<dbReference type="Proteomes" id="UP000009227">
    <property type="component" value="Chromosome"/>
</dbReference>
<dbReference type="HOGENOM" id="CLU_2032878_0_0_2"/>
<keyword evidence="1" id="KW-1133">Transmembrane helix</keyword>
<feature type="transmembrane region" description="Helical" evidence="1">
    <location>
        <begin position="97"/>
        <end position="118"/>
    </location>
</feature>
<name>F6BAX4_METIK</name>
<keyword evidence="4" id="KW-1185">Reference proteome</keyword>
<dbReference type="EMBL" id="CP002737">
    <property type="protein sequence ID" value="AEF97061.1"/>
    <property type="molecule type" value="Genomic_DNA"/>
</dbReference>
<dbReference type="GeneID" id="10644400"/>
<feature type="transmembrane region" description="Helical" evidence="1">
    <location>
        <begin position="68"/>
        <end position="91"/>
    </location>
</feature>
<gene>
    <name evidence="3" type="ordered locus">Metig_1527</name>
</gene>
<dbReference type="AlphaFoldDB" id="F6BAX4"/>
<dbReference type="RefSeq" id="WP_013799655.1">
    <property type="nucleotide sequence ID" value="NC_015562.1"/>
</dbReference>
<dbReference type="InterPro" id="IPR011674">
    <property type="entry name" value="DUF1616"/>
</dbReference>
<sequence length="121" mass="14253">MDKRLLIQNIDIIFILLCLIIVSYYMVFEKYNILRVIFGSLMVLFFPGYLLINTLFFNNKIFNNLEKFGLSLGLSICITGLLGFVLSLIYIISEYTILLTISLWNIFFSMLLFIMRAYNYK</sequence>